<dbReference type="Proteomes" id="UP000000305">
    <property type="component" value="Unassembled WGS sequence"/>
</dbReference>
<keyword evidence="4" id="KW-1185">Reference proteome</keyword>
<dbReference type="AlphaFoldDB" id="E9GFQ3"/>
<keyword evidence="2" id="KW-0732">Signal</keyword>
<dbReference type="EMBL" id="GL732542">
    <property type="protein sequence ID" value="EFX81769.1"/>
    <property type="molecule type" value="Genomic_DNA"/>
</dbReference>
<feature type="region of interest" description="Disordered" evidence="1">
    <location>
        <begin position="48"/>
        <end position="114"/>
    </location>
</feature>
<feature type="compositionally biased region" description="Low complexity" evidence="1">
    <location>
        <begin position="92"/>
        <end position="103"/>
    </location>
</feature>
<dbReference type="HOGENOM" id="CLU_1588174_0_0_1"/>
<dbReference type="KEGG" id="dpx:DAPPUDRAFT_317349"/>
<reference evidence="3 4" key="1">
    <citation type="journal article" date="2011" name="Science">
        <title>The ecoresponsive genome of Daphnia pulex.</title>
        <authorList>
            <person name="Colbourne J.K."/>
            <person name="Pfrender M.E."/>
            <person name="Gilbert D."/>
            <person name="Thomas W.K."/>
            <person name="Tucker A."/>
            <person name="Oakley T.H."/>
            <person name="Tokishita S."/>
            <person name="Aerts A."/>
            <person name="Arnold G.J."/>
            <person name="Basu M.K."/>
            <person name="Bauer D.J."/>
            <person name="Caceres C.E."/>
            <person name="Carmel L."/>
            <person name="Casola C."/>
            <person name="Choi J.H."/>
            <person name="Detter J.C."/>
            <person name="Dong Q."/>
            <person name="Dusheyko S."/>
            <person name="Eads B.D."/>
            <person name="Frohlich T."/>
            <person name="Geiler-Samerotte K.A."/>
            <person name="Gerlach D."/>
            <person name="Hatcher P."/>
            <person name="Jogdeo S."/>
            <person name="Krijgsveld J."/>
            <person name="Kriventseva E.V."/>
            <person name="Kultz D."/>
            <person name="Laforsch C."/>
            <person name="Lindquist E."/>
            <person name="Lopez J."/>
            <person name="Manak J.R."/>
            <person name="Muller J."/>
            <person name="Pangilinan J."/>
            <person name="Patwardhan R.P."/>
            <person name="Pitluck S."/>
            <person name="Pritham E.J."/>
            <person name="Rechtsteiner A."/>
            <person name="Rho M."/>
            <person name="Rogozin I.B."/>
            <person name="Sakarya O."/>
            <person name="Salamov A."/>
            <person name="Schaack S."/>
            <person name="Shapiro H."/>
            <person name="Shiga Y."/>
            <person name="Skalitzky C."/>
            <person name="Smith Z."/>
            <person name="Souvorov A."/>
            <person name="Sung W."/>
            <person name="Tang Z."/>
            <person name="Tsuchiya D."/>
            <person name="Tu H."/>
            <person name="Vos H."/>
            <person name="Wang M."/>
            <person name="Wolf Y.I."/>
            <person name="Yamagata H."/>
            <person name="Yamada T."/>
            <person name="Ye Y."/>
            <person name="Shaw J.R."/>
            <person name="Andrews J."/>
            <person name="Crease T.J."/>
            <person name="Tang H."/>
            <person name="Lucas S.M."/>
            <person name="Robertson H.M."/>
            <person name="Bork P."/>
            <person name="Koonin E.V."/>
            <person name="Zdobnov E.M."/>
            <person name="Grigoriev I.V."/>
            <person name="Lynch M."/>
            <person name="Boore J.L."/>
        </authorList>
    </citation>
    <scope>NUCLEOTIDE SEQUENCE [LARGE SCALE GENOMIC DNA]</scope>
</reference>
<evidence type="ECO:0000256" key="2">
    <source>
        <dbReference type="SAM" id="SignalP"/>
    </source>
</evidence>
<dbReference type="OrthoDB" id="6371310at2759"/>
<proteinExistence type="predicted"/>
<protein>
    <submittedName>
        <fullName evidence="3">Uncharacterized protein</fullName>
    </submittedName>
</protein>
<dbReference type="InParanoid" id="E9GFQ3"/>
<sequence length="168" mass="19451">MKAFYVLFVISVAIYTVLAVPLPQRQGNDPFGSFSRDIDDMFAANPAYQRAQHQREQNQREQHQREQHQRAQHQREHHQRERAEGADRTADSSGRGQPGQQSRGQGGNEPQARTQRQDLLLRHPQAILILRPIKITNNDRDGQLTGQRTEQQSNLKIETTEMEMETKF</sequence>
<evidence type="ECO:0000313" key="4">
    <source>
        <dbReference type="Proteomes" id="UP000000305"/>
    </source>
</evidence>
<organism evidence="3 4">
    <name type="scientific">Daphnia pulex</name>
    <name type="common">Water flea</name>
    <dbReference type="NCBI Taxonomy" id="6669"/>
    <lineage>
        <taxon>Eukaryota</taxon>
        <taxon>Metazoa</taxon>
        <taxon>Ecdysozoa</taxon>
        <taxon>Arthropoda</taxon>
        <taxon>Crustacea</taxon>
        <taxon>Branchiopoda</taxon>
        <taxon>Diplostraca</taxon>
        <taxon>Cladocera</taxon>
        <taxon>Anomopoda</taxon>
        <taxon>Daphniidae</taxon>
        <taxon>Daphnia</taxon>
    </lineage>
</organism>
<evidence type="ECO:0000256" key="1">
    <source>
        <dbReference type="SAM" id="MobiDB-lite"/>
    </source>
</evidence>
<feature type="chain" id="PRO_5003236989" evidence="2">
    <location>
        <begin position="20"/>
        <end position="168"/>
    </location>
</feature>
<feature type="signal peptide" evidence="2">
    <location>
        <begin position="1"/>
        <end position="19"/>
    </location>
</feature>
<feature type="compositionally biased region" description="Basic and acidic residues" evidence="1">
    <location>
        <begin position="78"/>
        <end position="90"/>
    </location>
</feature>
<accession>E9GFQ3</accession>
<feature type="compositionally biased region" description="Basic and acidic residues" evidence="1">
    <location>
        <begin position="53"/>
        <end position="69"/>
    </location>
</feature>
<evidence type="ECO:0000313" key="3">
    <source>
        <dbReference type="EMBL" id="EFX81769.1"/>
    </source>
</evidence>
<gene>
    <name evidence="3" type="ORF">DAPPUDRAFT_317349</name>
</gene>
<name>E9GFQ3_DAPPU</name>